<proteinExistence type="predicted"/>
<evidence type="ECO:0000313" key="3">
    <source>
        <dbReference type="Proteomes" id="UP001151760"/>
    </source>
</evidence>
<dbReference type="Proteomes" id="UP001151760">
    <property type="component" value="Unassembled WGS sequence"/>
</dbReference>
<organism evidence="2 3">
    <name type="scientific">Tanacetum coccineum</name>
    <dbReference type="NCBI Taxonomy" id="301880"/>
    <lineage>
        <taxon>Eukaryota</taxon>
        <taxon>Viridiplantae</taxon>
        <taxon>Streptophyta</taxon>
        <taxon>Embryophyta</taxon>
        <taxon>Tracheophyta</taxon>
        <taxon>Spermatophyta</taxon>
        <taxon>Magnoliopsida</taxon>
        <taxon>eudicotyledons</taxon>
        <taxon>Gunneridae</taxon>
        <taxon>Pentapetalae</taxon>
        <taxon>asterids</taxon>
        <taxon>campanulids</taxon>
        <taxon>Asterales</taxon>
        <taxon>Asteraceae</taxon>
        <taxon>Asteroideae</taxon>
        <taxon>Anthemideae</taxon>
        <taxon>Anthemidinae</taxon>
        <taxon>Tanacetum</taxon>
    </lineage>
</organism>
<feature type="region of interest" description="Disordered" evidence="1">
    <location>
        <begin position="225"/>
        <end position="250"/>
    </location>
</feature>
<keyword evidence="3" id="KW-1185">Reference proteome</keyword>
<dbReference type="EMBL" id="BQNB010012475">
    <property type="protein sequence ID" value="GJT04022.1"/>
    <property type="molecule type" value="Genomic_DNA"/>
</dbReference>
<protein>
    <submittedName>
        <fullName evidence="2">Uncharacterized protein</fullName>
    </submittedName>
</protein>
<accession>A0ABQ5AQH3</accession>
<comment type="caution">
    <text evidence="2">The sequence shown here is derived from an EMBL/GenBank/DDBJ whole genome shotgun (WGS) entry which is preliminary data.</text>
</comment>
<gene>
    <name evidence="2" type="ORF">Tco_0838484</name>
</gene>
<feature type="region of interest" description="Disordered" evidence="1">
    <location>
        <begin position="194"/>
        <end position="213"/>
    </location>
</feature>
<sequence>MAISVISVSSDSSKESVGTSTVRVILFGIIPTTIPDTTPSSDPFEDLSSDHIPPLLAISSFLSSTDDSSDSDTPDTPPSPTHDTSFTEMTLSTQSTPVASGALCRRVMILALGQPIPHGRPYRYHLNGSVHMMTVRKRVGPLPTHRFVVRHSVDYSSLDLFSLDDSSRDSSSSSSSETLSDSFADALFDSASSRSSSDHSLPAPSSGIRPSHHLCSLVPNVHRSPAAISERPSHDSSSASPSRKRSRSPAAYVPLSLPITRALSYTRTDLLPSPKRIRSPESVTDLEVSLAESFEPSRYKWTDLEMDVDVKCDGIDIDPEI</sequence>
<feature type="region of interest" description="Disordered" evidence="1">
    <location>
        <begin position="63"/>
        <end position="93"/>
    </location>
</feature>
<evidence type="ECO:0000313" key="2">
    <source>
        <dbReference type="EMBL" id="GJT04022.1"/>
    </source>
</evidence>
<evidence type="ECO:0000256" key="1">
    <source>
        <dbReference type="SAM" id="MobiDB-lite"/>
    </source>
</evidence>
<feature type="compositionally biased region" description="Low complexity" evidence="1">
    <location>
        <begin position="194"/>
        <end position="206"/>
    </location>
</feature>
<reference evidence="2" key="2">
    <citation type="submission" date="2022-01" db="EMBL/GenBank/DDBJ databases">
        <authorList>
            <person name="Yamashiro T."/>
            <person name="Shiraishi A."/>
            <person name="Satake H."/>
            <person name="Nakayama K."/>
        </authorList>
    </citation>
    <scope>NUCLEOTIDE SEQUENCE</scope>
</reference>
<name>A0ABQ5AQH3_9ASTR</name>
<reference evidence="2" key="1">
    <citation type="journal article" date="2022" name="Int. J. Mol. Sci.">
        <title>Draft Genome of Tanacetum Coccineum: Genomic Comparison of Closely Related Tanacetum-Family Plants.</title>
        <authorList>
            <person name="Yamashiro T."/>
            <person name="Shiraishi A."/>
            <person name="Nakayama K."/>
            <person name="Satake H."/>
        </authorList>
    </citation>
    <scope>NUCLEOTIDE SEQUENCE</scope>
</reference>